<protein>
    <recommendedName>
        <fullName evidence="2">Putative regulatory protein FmdB zinc ribbon domain-containing protein</fullName>
    </recommendedName>
</protein>
<dbReference type="InterPro" id="IPR013429">
    <property type="entry name" value="Regulatory_FmdB_Zinc_ribbon"/>
</dbReference>
<sequence length="111" mass="12155">MPIYEYECRSCAHVFDVLQKMGDDPLTECPKCGRLDLRKLLSAPNFRLKGGGWYETDFKTDNKRNLAESPDRKSKAADGDKKSTGSDDKKGESKSKSGSDSKSSGGGDQEA</sequence>
<dbReference type="AlphaFoldDB" id="A0A382XSP2"/>
<feature type="compositionally biased region" description="Basic and acidic residues" evidence="1">
    <location>
        <begin position="60"/>
        <end position="99"/>
    </location>
</feature>
<evidence type="ECO:0000313" key="3">
    <source>
        <dbReference type="EMBL" id="SVD74003.1"/>
    </source>
</evidence>
<feature type="region of interest" description="Disordered" evidence="1">
    <location>
        <begin position="60"/>
        <end position="111"/>
    </location>
</feature>
<dbReference type="NCBIfam" id="TIGR02605">
    <property type="entry name" value="CxxC_CxxC_SSSS"/>
    <property type="match status" value="1"/>
</dbReference>
<accession>A0A382XSP2</accession>
<evidence type="ECO:0000256" key="1">
    <source>
        <dbReference type="SAM" id="MobiDB-lite"/>
    </source>
</evidence>
<dbReference type="EMBL" id="UINC01170118">
    <property type="protein sequence ID" value="SVD74003.1"/>
    <property type="molecule type" value="Genomic_DNA"/>
</dbReference>
<dbReference type="SMART" id="SM00834">
    <property type="entry name" value="CxxC_CXXC_SSSS"/>
    <property type="match status" value="1"/>
</dbReference>
<name>A0A382XSP2_9ZZZZ</name>
<reference evidence="3" key="1">
    <citation type="submission" date="2018-05" db="EMBL/GenBank/DDBJ databases">
        <authorList>
            <person name="Lanie J.A."/>
            <person name="Ng W.-L."/>
            <person name="Kazmierczak K.M."/>
            <person name="Andrzejewski T.M."/>
            <person name="Davidsen T.M."/>
            <person name="Wayne K.J."/>
            <person name="Tettelin H."/>
            <person name="Glass J.I."/>
            <person name="Rusch D."/>
            <person name="Podicherti R."/>
            <person name="Tsui H.-C.T."/>
            <person name="Winkler M.E."/>
        </authorList>
    </citation>
    <scope>NUCLEOTIDE SEQUENCE</scope>
</reference>
<dbReference type="PANTHER" id="PTHR34404">
    <property type="entry name" value="REGULATORY PROTEIN, FMDB FAMILY"/>
    <property type="match status" value="1"/>
</dbReference>
<proteinExistence type="predicted"/>
<organism evidence="3">
    <name type="scientific">marine metagenome</name>
    <dbReference type="NCBI Taxonomy" id="408172"/>
    <lineage>
        <taxon>unclassified sequences</taxon>
        <taxon>metagenomes</taxon>
        <taxon>ecological metagenomes</taxon>
    </lineage>
</organism>
<dbReference type="Pfam" id="PF09723">
    <property type="entry name" value="Zn_ribbon_8"/>
    <property type="match status" value="1"/>
</dbReference>
<evidence type="ECO:0000259" key="2">
    <source>
        <dbReference type="SMART" id="SM00834"/>
    </source>
</evidence>
<gene>
    <name evidence="3" type="ORF">METZ01_LOCUS426857</name>
</gene>
<dbReference type="PANTHER" id="PTHR34404:SF2">
    <property type="entry name" value="CONSERVED SERINE RICH PROTEIN"/>
    <property type="match status" value="1"/>
</dbReference>
<feature type="domain" description="Putative regulatory protein FmdB zinc ribbon" evidence="2">
    <location>
        <begin position="1"/>
        <end position="42"/>
    </location>
</feature>